<dbReference type="PANTHER" id="PTHR46663:SF2">
    <property type="entry name" value="GGDEF DOMAIN-CONTAINING PROTEIN"/>
    <property type="match status" value="1"/>
</dbReference>
<accession>A0ABV8VQH0</accession>
<organism evidence="2 3">
    <name type="scientific">Gracilibacillus marinus</name>
    <dbReference type="NCBI Taxonomy" id="630535"/>
    <lineage>
        <taxon>Bacteria</taxon>
        <taxon>Bacillati</taxon>
        <taxon>Bacillota</taxon>
        <taxon>Bacilli</taxon>
        <taxon>Bacillales</taxon>
        <taxon>Bacillaceae</taxon>
        <taxon>Gracilibacillus</taxon>
    </lineage>
</organism>
<comment type="caution">
    <text evidence="2">The sequence shown here is derived from an EMBL/GenBank/DDBJ whole genome shotgun (WGS) entry which is preliminary data.</text>
</comment>
<dbReference type="EMBL" id="JBHSDV010000001">
    <property type="protein sequence ID" value="MFC4386684.1"/>
    <property type="molecule type" value="Genomic_DNA"/>
</dbReference>
<evidence type="ECO:0000313" key="2">
    <source>
        <dbReference type="EMBL" id="MFC4386684.1"/>
    </source>
</evidence>
<dbReference type="PANTHER" id="PTHR46663">
    <property type="entry name" value="DIGUANYLATE CYCLASE DGCT-RELATED"/>
    <property type="match status" value="1"/>
</dbReference>
<dbReference type="InterPro" id="IPR029787">
    <property type="entry name" value="Nucleotide_cyclase"/>
</dbReference>
<gene>
    <name evidence="2" type="ORF">ACFOZ1_02565</name>
</gene>
<dbReference type="PROSITE" id="PS50887">
    <property type="entry name" value="GGDEF"/>
    <property type="match status" value="1"/>
</dbReference>
<feature type="domain" description="GGDEF" evidence="1">
    <location>
        <begin position="47"/>
        <end position="173"/>
    </location>
</feature>
<keyword evidence="2" id="KW-0808">Transferase</keyword>
<proteinExistence type="predicted"/>
<keyword evidence="3" id="KW-1185">Reference proteome</keyword>
<dbReference type="RefSeq" id="WP_390195517.1">
    <property type="nucleotide sequence ID" value="NZ_JBHSDV010000001.1"/>
</dbReference>
<sequence>MLEVSEEFTYGELKKMAFTDELTQLPNYRHFKYSFKQFIHKCQETESEFAIIFMDVDKFKTINDTYGHLIGDHILCQFAFRLQQVAREYHLHVYRKSGDEFLILVDDVSILLEMLRTIQSAFRRMFVVQNIPIYCNISMGYSVYPRHGTTEFDLIRVADKNMYANKSRDAIRS</sequence>
<evidence type="ECO:0000313" key="3">
    <source>
        <dbReference type="Proteomes" id="UP001595880"/>
    </source>
</evidence>
<dbReference type="InterPro" id="IPR000160">
    <property type="entry name" value="GGDEF_dom"/>
</dbReference>
<dbReference type="SMART" id="SM00267">
    <property type="entry name" value="GGDEF"/>
    <property type="match status" value="1"/>
</dbReference>
<keyword evidence="2" id="KW-0548">Nucleotidyltransferase</keyword>
<dbReference type="Gene3D" id="3.30.70.270">
    <property type="match status" value="1"/>
</dbReference>
<dbReference type="SUPFAM" id="SSF55073">
    <property type="entry name" value="Nucleotide cyclase"/>
    <property type="match status" value="1"/>
</dbReference>
<dbReference type="Proteomes" id="UP001595880">
    <property type="component" value="Unassembled WGS sequence"/>
</dbReference>
<dbReference type="InterPro" id="IPR052163">
    <property type="entry name" value="DGC-Regulatory_Protein"/>
</dbReference>
<dbReference type="Pfam" id="PF00990">
    <property type="entry name" value="GGDEF"/>
    <property type="match status" value="1"/>
</dbReference>
<dbReference type="EC" id="2.7.7.65" evidence="2"/>
<dbReference type="InterPro" id="IPR043128">
    <property type="entry name" value="Rev_trsase/Diguanyl_cyclase"/>
</dbReference>
<dbReference type="CDD" id="cd01949">
    <property type="entry name" value="GGDEF"/>
    <property type="match status" value="1"/>
</dbReference>
<dbReference type="NCBIfam" id="TIGR00254">
    <property type="entry name" value="GGDEF"/>
    <property type="match status" value="1"/>
</dbReference>
<dbReference type="GO" id="GO:0052621">
    <property type="term" value="F:diguanylate cyclase activity"/>
    <property type="evidence" value="ECO:0007669"/>
    <property type="project" value="UniProtKB-EC"/>
</dbReference>
<name>A0ABV8VQH0_9BACI</name>
<reference evidence="3" key="1">
    <citation type="journal article" date="2019" name="Int. J. Syst. Evol. Microbiol.">
        <title>The Global Catalogue of Microorganisms (GCM) 10K type strain sequencing project: providing services to taxonomists for standard genome sequencing and annotation.</title>
        <authorList>
            <consortium name="The Broad Institute Genomics Platform"/>
            <consortium name="The Broad Institute Genome Sequencing Center for Infectious Disease"/>
            <person name="Wu L."/>
            <person name="Ma J."/>
        </authorList>
    </citation>
    <scope>NUCLEOTIDE SEQUENCE [LARGE SCALE GENOMIC DNA]</scope>
    <source>
        <strain evidence="3">KACC 14058</strain>
    </source>
</reference>
<evidence type="ECO:0000259" key="1">
    <source>
        <dbReference type="PROSITE" id="PS50887"/>
    </source>
</evidence>
<protein>
    <submittedName>
        <fullName evidence="2">GGDEF domain-containing protein</fullName>
        <ecNumber evidence="2">2.7.7.65</ecNumber>
    </submittedName>
</protein>